<dbReference type="AlphaFoldDB" id="A0A9E8SCM1"/>
<dbReference type="NCBIfam" id="TIGR04183">
    <property type="entry name" value="Por_Secre_tail"/>
    <property type="match status" value="1"/>
</dbReference>
<dbReference type="KEGG" id="lnu:N7U66_13400"/>
<organism evidence="3 4">
    <name type="scientific">Lacinutrix neustonica</name>
    <dbReference type="NCBI Taxonomy" id="2980107"/>
    <lineage>
        <taxon>Bacteria</taxon>
        <taxon>Pseudomonadati</taxon>
        <taxon>Bacteroidota</taxon>
        <taxon>Flavobacteriia</taxon>
        <taxon>Flavobacteriales</taxon>
        <taxon>Flavobacteriaceae</taxon>
        <taxon>Lacinutrix</taxon>
    </lineage>
</organism>
<evidence type="ECO:0000259" key="2">
    <source>
        <dbReference type="Pfam" id="PF18962"/>
    </source>
</evidence>
<name>A0A9E8SCM1_9FLAO</name>
<evidence type="ECO:0000313" key="4">
    <source>
        <dbReference type="Proteomes" id="UP001164705"/>
    </source>
</evidence>
<feature type="domain" description="Secretion system C-terminal sorting" evidence="2">
    <location>
        <begin position="14"/>
        <end position="80"/>
    </location>
</feature>
<dbReference type="InterPro" id="IPR026444">
    <property type="entry name" value="Secre_tail"/>
</dbReference>
<dbReference type="Pfam" id="PF18962">
    <property type="entry name" value="Por_Secre_tail"/>
    <property type="match status" value="1"/>
</dbReference>
<dbReference type="Proteomes" id="UP001164705">
    <property type="component" value="Chromosome"/>
</dbReference>
<proteinExistence type="predicted"/>
<reference evidence="3" key="1">
    <citation type="submission" date="2022-11" db="EMBL/GenBank/DDBJ databases">
        <title>Lacinutrix neustonica HL-RS19T sp. nov., isolated from the surface microlayer sample of brackish Lake Shihwa.</title>
        <authorList>
            <person name="Choi J.Y."/>
            <person name="Hwang C.Y."/>
        </authorList>
    </citation>
    <scope>NUCLEOTIDE SEQUENCE</scope>
    <source>
        <strain evidence="3">HL-RS19</strain>
    </source>
</reference>
<evidence type="ECO:0000256" key="1">
    <source>
        <dbReference type="ARBA" id="ARBA00022729"/>
    </source>
</evidence>
<keyword evidence="4" id="KW-1185">Reference proteome</keyword>
<sequence length="82" mass="9358">MSTSANNLDQHFKLYPNPVEEELRVSLVGFKAQSFEIKNMLGQTVIKGSYSNTIDVSKLESGMYIIQLNIGEKTKMKRFIKE</sequence>
<accession>A0A9E8SCM1</accession>
<gene>
    <name evidence="3" type="ORF">N7U66_13400</name>
</gene>
<keyword evidence="1" id="KW-0732">Signal</keyword>
<evidence type="ECO:0000313" key="3">
    <source>
        <dbReference type="EMBL" id="WAC01146.1"/>
    </source>
</evidence>
<dbReference type="EMBL" id="CP113088">
    <property type="protein sequence ID" value="WAC01146.1"/>
    <property type="molecule type" value="Genomic_DNA"/>
</dbReference>
<dbReference type="RefSeq" id="WP_267675762.1">
    <property type="nucleotide sequence ID" value="NZ_CP113088.1"/>
</dbReference>
<protein>
    <submittedName>
        <fullName evidence="3">T9SS type A sorting domain-containing protein</fullName>
    </submittedName>
</protein>